<organism evidence="8 9">
    <name type="scientific">Tomitella cavernea</name>
    <dbReference type="NCBI Taxonomy" id="1387982"/>
    <lineage>
        <taxon>Bacteria</taxon>
        <taxon>Bacillati</taxon>
        <taxon>Actinomycetota</taxon>
        <taxon>Actinomycetes</taxon>
        <taxon>Mycobacteriales</taxon>
        <taxon>Tomitella</taxon>
    </lineage>
</organism>
<comment type="caution">
    <text evidence="8">The sequence shown here is derived from an EMBL/GenBank/DDBJ whole genome shotgun (WGS) entry which is preliminary data.</text>
</comment>
<feature type="transmembrane region" description="Helical" evidence="7">
    <location>
        <begin position="187"/>
        <end position="205"/>
    </location>
</feature>
<dbReference type="SUPFAM" id="SSF161070">
    <property type="entry name" value="SNF-like"/>
    <property type="match status" value="1"/>
</dbReference>
<feature type="transmembrane region" description="Helical" evidence="7">
    <location>
        <begin position="154"/>
        <end position="175"/>
    </location>
</feature>
<evidence type="ECO:0000256" key="4">
    <source>
        <dbReference type="ARBA" id="ARBA00022989"/>
    </source>
</evidence>
<feature type="transmembrane region" description="Helical" evidence="7">
    <location>
        <begin position="436"/>
        <end position="455"/>
    </location>
</feature>
<feature type="transmembrane region" description="Helical" evidence="7">
    <location>
        <begin position="325"/>
        <end position="350"/>
    </location>
</feature>
<dbReference type="PRINTS" id="PR00176">
    <property type="entry name" value="NANEUSMPORT"/>
</dbReference>
<dbReference type="RefSeq" id="WP_200175699.1">
    <property type="nucleotide sequence ID" value="NZ_BAABKQ010000001.1"/>
</dbReference>
<evidence type="ECO:0000256" key="5">
    <source>
        <dbReference type="ARBA" id="ARBA00023136"/>
    </source>
</evidence>
<feature type="transmembrane region" description="Helical" evidence="7">
    <location>
        <begin position="21"/>
        <end position="40"/>
    </location>
</feature>
<name>A0ABP9CRM7_9ACTN</name>
<keyword evidence="4 7" id="KW-1133">Transmembrane helix</keyword>
<dbReference type="PANTHER" id="PTHR42948:SF1">
    <property type="entry name" value="TRANSPORTER"/>
    <property type="match status" value="1"/>
</dbReference>
<dbReference type="NCBIfam" id="NF037979">
    <property type="entry name" value="Na_transp"/>
    <property type="match status" value="1"/>
</dbReference>
<dbReference type="InterPro" id="IPR000175">
    <property type="entry name" value="Na/ntran_symport"/>
</dbReference>
<dbReference type="PANTHER" id="PTHR42948">
    <property type="entry name" value="TRANSPORTER"/>
    <property type="match status" value="1"/>
</dbReference>
<evidence type="ECO:0000256" key="6">
    <source>
        <dbReference type="RuleBase" id="RU003732"/>
    </source>
</evidence>
<dbReference type="EMBL" id="BAABKQ010000001">
    <property type="protein sequence ID" value="GAA4817270.1"/>
    <property type="molecule type" value="Genomic_DNA"/>
</dbReference>
<keyword evidence="3 6" id="KW-0812">Transmembrane</keyword>
<sequence>MTQPADAELSPGREAWSRRSVFILAAIGSAVGLGNIWRFPYVAYSNGGGAFMIPYLVALLTAGIPLLFLYYSIGHRFKGSPPLAFRRMSKRAEGLGWWQVGICFVIAVYYAVIIAWAARFAIFSAKGDLSSPEKAGSAFSDLTQSDQSSLGFDYVAGVAWPLLITWIVVIGILAFGVQKGIGATSQFFVPVLVVLFIAVVIRALFLDGSGAGLDALFTPDWGALSDSSVWIAAYGQIFFSLSVGFGIMITYSSYLKRKTNLTGAGLVVGFSNSAFEILAGIGVFAALGYMAAVQGVPVIDVADSGIGLAFVAFPTIISTMWGGSIFGLLFFISLIFAGITSLVSIIEVIISAVRDKTGMGRVPATILVGAAATIVSMVFFPTRSGVTVLDTVDHFVNEFGIVGAALTSVIVVTWLLRKLPSQRDHLNGVSSFKLGWIWMACVGVITPIVLAYMLIDQIIDTVQNGYGDYGGGLVAGFGWALQIALIVIAVAVGFTGWHKSADTPVESDDAVAVRS</sequence>
<feature type="transmembrane region" description="Helical" evidence="7">
    <location>
        <begin position="52"/>
        <end position="73"/>
    </location>
</feature>
<keyword evidence="2 6" id="KW-0813">Transport</keyword>
<dbReference type="PROSITE" id="PS50267">
    <property type="entry name" value="NA_NEUROTRAN_SYMP_3"/>
    <property type="match status" value="1"/>
</dbReference>
<feature type="transmembrane region" description="Helical" evidence="7">
    <location>
        <begin position="263"/>
        <end position="287"/>
    </location>
</feature>
<reference evidence="9" key="1">
    <citation type="journal article" date="2019" name="Int. J. Syst. Evol. Microbiol.">
        <title>The Global Catalogue of Microorganisms (GCM) 10K type strain sequencing project: providing services to taxonomists for standard genome sequencing and annotation.</title>
        <authorList>
            <consortium name="The Broad Institute Genomics Platform"/>
            <consortium name="The Broad Institute Genome Sequencing Center for Infectious Disease"/>
            <person name="Wu L."/>
            <person name="Ma J."/>
        </authorList>
    </citation>
    <scope>NUCLEOTIDE SEQUENCE [LARGE SCALE GENOMIC DNA]</scope>
    <source>
        <strain evidence="9">JCM 18542</strain>
    </source>
</reference>
<feature type="transmembrane region" description="Helical" evidence="7">
    <location>
        <begin position="399"/>
        <end position="416"/>
    </location>
</feature>
<dbReference type="InterPro" id="IPR037272">
    <property type="entry name" value="SNS_sf"/>
</dbReference>
<proteinExistence type="inferred from homology"/>
<keyword evidence="5 7" id="KW-0472">Membrane</keyword>
<protein>
    <recommendedName>
        <fullName evidence="6">Transporter</fullName>
    </recommendedName>
</protein>
<evidence type="ECO:0000256" key="1">
    <source>
        <dbReference type="ARBA" id="ARBA00004141"/>
    </source>
</evidence>
<comment type="subcellular location">
    <subcellularLocation>
        <location evidence="1">Membrane</location>
        <topology evidence="1">Multi-pass membrane protein</topology>
    </subcellularLocation>
</comment>
<dbReference type="PROSITE" id="PS00610">
    <property type="entry name" value="NA_NEUROTRAN_SYMP_1"/>
    <property type="match status" value="1"/>
</dbReference>
<evidence type="ECO:0000256" key="7">
    <source>
        <dbReference type="SAM" id="Phobius"/>
    </source>
</evidence>
<dbReference type="Proteomes" id="UP001500839">
    <property type="component" value="Unassembled WGS sequence"/>
</dbReference>
<dbReference type="CDD" id="cd10334">
    <property type="entry name" value="SLC6sbd_u1"/>
    <property type="match status" value="1"/>
</dbReference>
<comment type="similarity">
    <text evidence="6">Belongs to the sodium:neurotransmitter symporter (SNF) (TC 2.A.22) family.</text>
</comment>
<evidence type="ECO:0000256" key="2">
    <source>
        <dbReference type="ARBA" id="ARBA00022448"/>
    </source>
</evidence>
<feature type="transmembrane region" description="Helical" evidence="7">
    <location>
        <begin position="229"/>
        <end position="251"/>
    </location>
</feature>
<dbReference type="Pfam" id="PF00209">
    <property type="entry name" value="SNF"/>
    <property type="match status" value="2"/>
</dbReference>
<gene>
    <name evidence="8" type="ORF">GCM10023353_24850</name>
</gene>
<evidence type="ECO:0000313" key="9">
    <source>
        <dbReference type="Proteomes" id="UP001500839"/>
    </source>
</evidence>
<evidence type="ECO:0000256" key="3">
    <source>
        <dbReference type="ARBA" id="ARBA00022692"/>
    </source>
</evidence>
<evidence type="ECO:0000313" key="8">
    <source>
        <dbReference type="EMBL" id="GAA4817270.1"/>
    </source>
</evidence>
<keyword evidence="9" id="KW-1185">Reference proteome</keyword>
<feature type="transmembrane region" description="Helical" evidence="7">
    <location>
        <begin position="475"/>
        <end position="497"/>
    </location>
</feature>
<keyword evidence="6" id="KW-0769">Symport</keyword>
<feature type="transmembrane region" description="Helical" evidence="7">
    <location>
        <begin position="94"/>
        <end position="118"/>
    </location>
</feature>
<feature type="transmembrane region" description="Helical" evidence="7">
    <location>
        <begin position="362"/>
        <end position="379"/>
    </location>
</feature>
<accession>A0ABP9CRM7</accession>